<evidence type="ECO:0000313" key="4">
    <source>
        <dbReference type="EMBL" id="GAA0279706.1"/>
    </source>
</evidence>
<evidence type="ECO:0000256" key="2">
    <source>
        <dbReference type="ARBA" id="ARBA00023315"/>
    </source>
</evidence>
<proteinExistence type="predicted"/>
<feature type="domain" description="N-acetyltransferase" evidence="3">
    <location>
        <begin position="11"/>
        <end position="163"/>
    </location>
</feature>
<evidence type="ECO:0000313" key="5">
    <source>
        <dbReference type="Proteomes" id="UP001500967"/>
    </source>
</evidence>
<dbReference type="InterPro" id="IPR050832">
    <property type="entry name" value="Bact_Acetyltransf"/>
</dbReference>
<dbReference type="EMBL" id="BAAAGX010000042">
    <property type="protein sequence ID" value="GAA0279706.1"/>
    <property type="molecule type" value="Genomic_DNA"/>
</dbReference>
<dbReference type="PANTHER" id="PTHR43877:SF2">
    <property type="entry name" value="AMINOALKYLPHOSPHONATE N-ACETYLTRANSFERASE-RELATED"/>
    <property type="match status" value="1"/>
</dbReference>
<protein>
    <recommendedName>
        <fullName evidence="3">N-acetyltransferase domain-containing protein</fullName>
    </recommendedName>
</protein>
<dbReference type="PROSITE" id="PS51186">
    <property type="entry name" value="GNAT"/>
    <property type="match status" value="1"/>
</dbReference>
<dbReference type="InterPro" id="IPR016181">
    <property type="entry name" value="Acyl_CoA_acyltransferase"/>
</dbReference>
<comment type="caution">
    <text evidence="4">The sequence shown here is derived from an EMBL/GenBank/DDBJ whole genome shotgun (WGS) entry which is preliminary data.</text>
</comment>
<dbReference type="Gene3D" id="3.40.630.30">
    <property type="match status" value="1"/>
</dbReference>
<dbReference type="PANTHER" id="PTHR43877">
    <property type="entry name" value="AMINOALKYLPHOSPHONATE N-ACETYLTRANSFERASE-RELATED-RELATED"/>
    <property type="match status" value="1"/>
</dbReference>
<reference evidence="4 5" key="1">
    <citation type="journal article" date="2019" name="Int. J. Syst. Evol. Microbiol.">
        <title>The Global Catalogue of Microorganisms (GCM) 10K type strain sequencing project: providing services to taxonomists for standard genome sequencing and annotation.</title>
        <authorList>
            <consortium name="The Broad Institute Genomics Platform"/>
            <consortium name="The Broad Institute Genome Sequencing Center for Infectious Disease"/>
            <person name="Wu L."/>
            <person name="Ma J."/>
        </authorList>
    </citation>
    <scope>NUCLEOTIDE SEQUENCE [LARGE SCALE GENOMIC DNA]</scope>
    <source>
        <strain evidence="4 5">JCM 10425</strain>
    </source>
</reference>
<dbReference type="CDD" id="cd04301">
    <property type="entry name" value="NAT_SF"/>
    <property type="match status" value="1"/>
</dbReference>
<gene>
    <name evidence="4" type="ORF">GCM10009539_79530</name>
</gene>
<dbReference type="Pfam" id="PF00583">
    <property type="entry name" value="Acetyltransf_1"/>
    <property type="match status" value="1"/>
</dbReference>
<keyword evidence="2" id="KW-0012">Acyltransferase</keyword>
<name>A0ABN0V7Q7_9ACTN</name>
<keyword evidence="1" id="KW-0808">Transferase</keyword>
<dbReference type="SUPFAM" id="SSF55729">
    <property type="entry name" value="Acyl-CoA N-acyltransferases (Nat)"/>
    <property type="match status" value="1"/>
</dbReference>
<organism evidence="4 5">
    <name type="scientific">Cryptosporangium japonicum</name>
    <dbReference type="NCBI Taxonomy" id="80872"/>
    <lineage>
        <taxon>Bacteria</taxon>
        <taxon>Bacillati</taxon>
        <taxon>Actinomycetota</taxon>
        <taxon>Actinomycetes</taxon>
        <taxon>Cryptosporangiales</taxon>
        <taxon>Cryptosporangiaceae</taxon>
        <taxon>Cryptosporangium</taxon>
    </lineage>
</organism>
<keyword evidence="5" id="KW-1185">Reference proteome</keyword>
<evidence type="ECO:0000256" key="1">
    <source>
        <dbReference type="ARBA" id="ARBA00022679"/>
    </source>
</evidence>
<dbReference type="InterPro" id="IPR000182">
    <property type="entry name" value="GNAT_dom"/>
</dbReference>
<accession>A0ABN0V7Q7</accession>
<sequence length="164" mass="17766">MEDVTSAATRVALRPTAYDSPEATTLISALQGEYLVRYGGHDETPVDPAEFSPPSGRFLVAWLGDAPVGCGGWRDDQADPGRTAEIKRMFVAVTARRRGVARLILAELEQTAAAAGYARMILESGDQQPEATALYRAAGYRPTTPFGLYADEDGSIHLEKDLRH</sequence>
<evidence type="ECO:0000259" key="3">
    <source>
        <dbReference type="PROSITE" id="PS51186"/>
    </source>
</evidence>
<dbReference type="Proteomes" id="UP001500967">
    <property type="component" value="Unassembled WGS sequence"/>
</dbReference>